<evidence type="ECO:0000256" key="1">
    <source>
        <dbReference type="SAM" id="MobiDB-lite"/>
    </source>
</evidence>
<name>A0ABY5FIX8_9ACTN</name>
<gene>
    <name evidence="2" type="ORF">NLU04_34625</name>
</gene>
<dbReference type="RefSeq" id="WP_255240322.1">
    <property type="nucleotide sequence ID" value="NZ_CP101398.1"/>
</dbReference>
<evidence type="ECO:0000313" key="3">
    <source>
        <dbReference type="Proteomes" id="UP001058236"/>
    </source>
</evidence>
<proteinExistence type="predicted"/>
<keyword evidence="2" id="KW-0614">Plasmid</keyword>
<sequence>MKRQAGERGMLHHEHPWLGRRVEDTRTERVGVLRAIAPDGDEPGPVAWLLPVDGGVEWTTPPDALARPEPITPNSLPRP</sequence>
<geneLocation type="plasmid" evidence="2 3">
    <name>unnamed</name>
</geneLocation>
<dbReference type="Proteomes" id="UP001058236">
    <property type="component" value="Plasmid unnamed"/>
</dbReference>
<feature type="region of interest" description="Disordered" evidence="1">
    <location>
        <begin position="1"/>
        <end position="22"/>
    </location>
</feature>
<organism evidence="2 3">
    <name type="scientific">Streptomyces cavourensis</name>
    <dbReference type="NCBI Taxonomy" id="67258"/>
    <lineage>
        <taxon>Bacteria</taxon>
        <taxon>Bacillati</taxon>
        <taxon>Actinomycetota</taxon>
        <taxon>Actinomycetes</taxon>
        <taxon>Kitasatosporales</taxon>
        <taxon>Streptomycetaceae</taxon>
        <taxon>Streptomyces</taxon>
    </lineage>
</organism>
<dbReference type="EMBL" id="CP101398">
    <property type="protein sequence ID" value="UTR83647.1"/>
    <property type="molecule type" value="Genomic_DNA"/>
</dbReference>
<protein>
    <submittedName>
        <fullName evidence="2">Uncharacterized protein</fullName>
    </submittedName>
</protein>
<feature type="region of interest" description="Disordered" evidence="1">
    <location>
        <begin position="60"/>
        <end position="79"/>
    </location>
</feature>
<evidence type="ECO:0000313" key="2">
    <source>
        <dbReference type="EMBL" id="UTR83647.1"/>
    </source>
</evidence>
<keyword evidence="3" id="KW-1185">Reference proteome</keyword>
<reference evidence="2" key="1">
    <citation type="submission" date="2022-07" db="EMBL/GenBank/DDBJ databases">
        <title>Genomic of Streptomyces cavourensis F2.</title>
        <authorList>
            <person name="Hu S."/>
            <person name="Liang W."/>
        </authorList>
    </citation>
    <scope>NUCLEOTIDE SEQUENCE</scope>
    <source>
        <strain evidence="2">F2</strain>
        <plasmid evidence="2">unnamed</plasmid>
    </source>
</reference>
<accession>A0ABY5FIX8</accession>